<evidence type="ECO:0000256" key="1">
    <source>
        <dbReference type="ARBA" id="ARBA00005817"/>
    </source>
</evidence>
<dbReference type="EMBL" id="LAZR01024150">
    <property type="protein sequence ID" value="KKL76121.1"/>
    <property type="molecule type" value="Genomic_DNA"/>
</dbReference>
<dbReference type="GO" id="GO:0033539">
    <property type="term" value="P:fatty acid beta-oxidation using acyl-CoA dehydrogenase"/>
    <property type="evidence" value="ECO:0007669"/>
    <property type="project" value="TreeGrafter"/>
</dbReference>
<reference evidence="3" key="1">
    <citation type="journal article" date="2015" name="Nature">
        <title>Complex archaea that bridge the gap between prokaryotes and eukaryotes.</title>
        <authorList>
            <person name="Spang A."/>
            <person name="Saw J.H."/>
            <person name="Jorgensen S.L."/>
            <person name="Zaremba-Niedzwiedzka K."/>
            <person name="Martijn J."/>
            <person name="Lind A.E."/>
            <person name="van Eijk R."/>
            <person name="Schleper C."/>
            <person name="Guy L."/>
            <person name="Ettema T.J."/>
        </authorList>
    </citation>
    <scope>NUCLEOTIDE SEQUENCE</scope>
</reference>
<dbReference type="CDD" id="cd01715">
    <property type="entry name" value="ETF_alpha"/>
    <property type="match status" value="1"/>
</dbReference>
<dbReference type="InterPro" id="IPR033947">
    <property type="entry name" value="ETF_alpha_N"/>
</dbReference>
<dbReference type="InterPro" id="IPR014729">
    <property type="entry name" value="Rossmann-like_a/b/a_fold"/>
</dbReference>
<dbReference type="PANTHER" id="PTHR43153:SF1">
    <property type="entry name" value="ELECTRON TRANSFER FLAVOPROTEIN SUBUNIT ALPHA, MITOCHONDRIAL"/>
    <property type="match status" value="1"/>
</dbReference>
<dbReference type="InterPro" id="IPR001308">
    <property type="entry name" value="ETF_a/FixB"/>
</dbReference>
<comment type="caution">
    <text evidence="3">The sequence shown here is derived from an EMBL/GenBank/DDBJ whole genome shotgun (WGS) entry which is preliminary data.</text>
</comment>
<dbReference type="GO" id="GO:0050660">
    <property type="term" value="F:flavin adenine dinucleotide binding"/>
    <property type="evidence" value="ECO:0007669"/>
    <property type="project" value="InterPro"/>
</dbReference>
<dbReference type="GO" id="GO:0009055">
    <property type="term" value="F:electron transfer activity"/>
    <property type="evidence" value="ECO:0007669"/>
    <property type="project" value="InterPro"/>
</dbReference>
<feature type="domain" description="Electron transfer flavoprotein alpha/beta-subunit N-terminal" evidence="2">
    <location>
        <begin position="1"/>
        <end position="150"/>
    </location>
</feature>
<protein>
    <recommendedName>
        <fullName evidence="2">Electron transfer flavoprotein alpha/beta-subunit N-terminal domain-containing protein</fullName>
    </recommendedName>
</protein>
<dbReference type="SMART" id="SM00893">
    <property type="entry name" value="ETF"/>
    <property type="match status" value="1"/>
</dbReference>
<dbReference type="InterPro" id="IPR014730">
    <property type="entry name" value="ETF_a/b_N"/>
</dbReference>
<sequence length="151" mass="15760">SDVPLELLSKGRSLADTLGVPLAAVLAGREVRHLVDKLVAHGADKVYVTEDDKLAHYQTAGYSKVVCELIAAHKPQIVMYGATPVGRDLAPHVASSIKAGLTADCTDLQIGDHTPPGTEDLHKNLLLQIRPAFGGNIVSTSSTTTAGCTPG</sequence>
<accession>A0A0F9FCC8</accession>
<dbReference type="Gene3D" id="3.40.50.620">
    <property type="entry name" value="HUPs"/>
    <property type="match status" value="1"/>
</dbReference>
<organism evidence="3">
    <name type="scientific">marine sediment metagenome</name>
    <dbReference type="NCBI Taxonomy" id="412755"/>
    <lineage>
        <taxon>unclassified sequences</taxon>
        <taxon>metagenomes</taxon>
        <taxon>ecological metagenomes</taxon>
    </lineage>
</organism>
<dbReference type="AlphaFoldDB" id="A0A0F9FCC8"/>
<feature type="non-terminal residue" evidence="3">
    <location>
        <position position="1"/>
    </location>
</feature>
<evidence type="ECO:0000313" key="3">
    <source>
        <dbReference type="EMBL" id="KKL76121.1"/>
    </source>
</evidence>
<dbReference type="SUPFAM" id="SSF52402">
    <property type="entry name" value="Adenine nucleotide alpha hydrolases-like"/>
    <property type="match status" value="1"/>
</dbReference>
<evidence type="ECO:0000259" key="2">
    <source>
        <dbReference type="SMART" id="SM00893"/>
    </source>
</evidence>
<gene>
    <name evidence="3" type="ORF">LCGC14_2048050</name>
</gene>
<dbReference type="PANTHER" id="PTHR43153">
    <property type="entry name" value="ELECTRON TRANSFER FLAVOPROTEIN ALPHA"/>
    <property type="match status" value="1"/>
</dbReference>
<dbReference type="Pfam" id="PF01012">
    <property type="entry name" value="ETF"/>
    <property type="match status" value="1"/>
</dbReference>
<comment type="similarity">
    <text evidence="1">Belongs to the ETF alpha-subunit/FixB family.</text>
</comment>
<proteinExistence type="inferred from homology"/>
<name>A0A0F9FCC8_9ZZZZ</name>